<comment type="similarity">
    <text evidence="2">Belongs to the activator 1 small subunits family.</text>
</comment>
<feature type="region of interest" description="Disordered" evidence="12">
    <location>
        <begin position="1"/>
        <end position="41"/>
    </location>
</feature>
<dbReference type="SUPFAM" id="SSF56784">
    <property type="entry name" value="HAD-like"/>
    <property type="match status" value="1"/>
</dbReference>
<dbReference type="Proteomes" id="UP000068243">
    <property type="component" value="Unassembled WGS sequence"/>
</dbReference>
<dbReference type="InterPro" id="IPR013748">
    <property type="entry name" value="Rep_factorC_C"/>
</dbReference>
<dbReference type="Pfam" id="PF13344">
    <property type="entry name" value="Hydrolase_6"/>
    <property type="match status" value="1"/>
</dbReference>
<dbReference type="VEuPathDB" id="FungiDB:ATCC64974_53180"/>
<dbReference type="Pfam" id="PF00004">
    <property type="entry name" value="AAA"/>
    <property type="match status" value="1"/>
</dbReference>
<dbReference type="GO" id="GO:0004035">
    <property type="term" value="F:alkaline phosphatase activity"/>
    <property type="evidence" value="ECO:0007669"/>
    <property type="project" value="UniProtKB-ARBA"/>
</dbReference>
<evidence type="ECO:0000313" key="15">
    <source>
        <dbReference type="Proteomes" id="UP000068243"/>
    </source>
</evidence>
<dbReference type="Pfam" id="PF21960">
    <property type="entry name" value="RCF1-5-like_lid"/>
    <property type="match status" value="1"/>
</dbReference>
<dbReference type="SUPFAM" id="SSF52540">
    <property type="entry name" value="P-loop containing nucleoside triphosphate hydrolases"/>
    <property type="match status" value="1"/>
</dbReference>
<gene>
    <name evidence="14" type="ORF">ABL_10146</name>
</gene>
<dbReference type="GO" id="GO:0006281">
    <property type="term" value="P:DNA repair"/>
    <property type="evidence" value="ECO:0007669"/>
    <property type="project" value="TreeGrafter"/>
</dbReference>
<evidence type="ECO:0000256" key="10">
    <source>
        <dbReference type="ARBA" id="ARBA00066659"/>
    </source>
</evidence>
<protein>
    <recommendedName>
        <fullName evidence="11">4-nitrophenylphosphatase</fullName>
        <ecNumber evidence="10">3.1.3.41</ecNumber>
    </recommendedName>
    <alternativeName>
        <fullName evidence="8">Replication factor C subunit 2</fullName>
    </alternativeName>
</protein>
<feature type="domain" description="AAA+ ATPase" evidence="13">
    <location>
        <begin position="67"/>
        <end position="206"/>
    </location>
</feature>
<evidence type="ECO:0000256" key="3">
    <source>
        <dbReference type="ARBA" id="ARBA00022705"/>
    </source>
</evidence>
<dbReference type="PaxDb" id="5061-CADANGAP00002648"/>
<dbReference type="Gene3D" id="1.10.8.60">
    <property type="match status" value="1"/>
</dbReference>
<keyword evidence="6" id="KW-0067">ATP-binding</keyword>
<feature type="compositionally biased region" description="Low complexity" evidence="12">
    <location>
        <begin position="1"/>
        <end position="18"/>
    </location>
</feature>
<dbReference type="InterPro" id="IPR023214">
    <property type="entry name" value="HAD_sf"/>
</dbReference>
<evidence type="ECO:0000256" key="4">
    <source>
        <dbReference type="ARBA" id="ARBA00022741"/>
    </source>
</evidence>
<dbReference type="VEuPathDB" id="FungiDB:ASPNIDRAFT2_1175357"/>
<evidence type="ECO:0000256" key="6">
    <source>
        <dbReference type="ARBA" id="ARBA00022840"/>
    </source>
</evidence>
<dbReference type="SMART" id="SM00382">
    <property type="entry name" value="AAA"/>
    <property type="match status" value="1"/>
</dbReference>
<dbReference type="CDD" id="cd00009">
    <property type="entry name" value="AAA"/>
    <property type="match status" value="1"/>
</dbReference>
<keyword evidence="7" id="KW-0539">Nucleus</keyword>
<evidence type="ECO:0000256" key="5">
    <source>
        <dbReference type="ARBA" id="ARBA00022801"/>
    </source>
</evidence>
<dbReference type="Pfam" id="PF13242">
    <property type="entry name" value="Hydrolase_like"/>
    <property type="match status" value="1"/>
</dbReference>
<dbReference type="EMBL" id="BCMY01000030">
    <property type="protein sequence ID" value="GAQ47485.1"/>
    <property type="molecule type" value="Genomic_DNA"/>
</dbReference>
<evidence type="ECO:0000256" key="8">
    <source>
        <dbReference type="ARBA" id="ARBA00040745"/>
    </source>
</evidence>
<evidence type="ECO:0000256" key="2">
    <source>
        <dbReference type="ARBA" id="ARBA00005378"/>
    </source>
</evidence>
<name>A0A100IU81_ASPNG</name>
<dbReference type="NCBIfam" id="TIGR01460">
    <property type="entry name" value="HAD-SF-IIA"/>
    <property type="match status" value="1"/>
</dbReference>
<dbReference type="GO" id="GO:0016887">
    <property type="term" value="F:ATP hydrolysis activity"/>
    <property type="evidence" value="ECO:0007669"/>
    <property type="project" value="InterPro"/>
</dbReference>
<dbReference type="InterPro" id="IPR036412">
    <property type="entry name" value="HAD-like_sf"/>
</dbReference>
<evidence type="ECO:0000256" key="9">
    <source>
        <dbReference type="ARBA" id="ARBA00050247"/>
    </source>
</evidence>
<evidence type="ECO:0000313" key="14">
    <source>
        <dbReference type="EMBL" id="GAQ47485.1"/>
    </source>
</evidence>
<dbReference type="VEuPathDB" id="FungiDB:ASPNIDRAFT2_1158485"/>
<dbReference type="GO" id="GO:0003677">
    <property type="term" value="F:DNA binding"/>
    <property type="evidence" value="ECO:0007669"/>
    <property type="project" value="InterPro"/>
</dbReference>
<dbReference type="InterPro" id="IPR008921">
    <property type="entry name" value="DNA_pol3_clamp-load_cplx_C"/>
</dbReference>
<dbReference type="PANTHER" id="PTHR11669:SF20">
    <property type="entry name" value="REPLICATION FACTOR C SUBUNIT 4"/>
    <property type="match status" value="1"/>
</dbReference>
<dbReference type="Gene3D" id="1.20.272.10">
    <property type="match status" value="1"/>
</dbReference>
<dbReference type="Gene3D" id="3.40.50.300">
    <property type="entry name" value="P-loop containing nucleotide triphosphate hydrolases"/>
    <property type="match status" value="1"/>
</dbReference>
<dbReference type="OrthoDB" id="4199794at2759"/>
<dbReference type="InterPro" id="IPR047854">
    <property type="entry name" value="RFC_lid"/>
</dbReference>
<reference evidence="15" key="1">
    <citation type="journal article" date="2016" name="Genome Announc.">
        <title>Draft genome sequence of Aspergillus niger strain An76.</title>
        <authorList>
            <person name="Gong W."/>
            <person name="Cheng Z."/>
            <person name="Zhang H."/>
            <person name="Liu L."/>
            <person name="Gao P."/>
            <person name="Wang L."/>
        </authorList>
    </citation>
    <scope>NUCLEOTIDE SEQUENCE [LARGE SCALE GENOMIC DNA]</scope>
    <source>
        <strain evidence="15">An76</strain>
    </source>
</reference>
<dbReference type="InterPro" id="IPR050238">
    <property type="entry name" value="DNA_Rep/Repair_Clamp_Loader"/>
</dbReference>
<dbReference type="CDD" id="cd18140">
    <property type="entry name" value="HLD_clamp_RFC"/>
    <property type="match status" value="1"/>
</dbReference>
<keyword evidence="3" id="KW-0235">DNA replication</keyword>
<evidence type="ECO:0000259" key="13">
    <source>
        <dbReference type="SMART" id="SM00382"/>
    </source>
</evidence>
<keyword evidence="4" id="KW-0547">Nucleotide-binding</keyword>
<dbReference type="GO" id="GO:0005663">
    <property type="term" value="C:DNA replication factor C complex"/>
    <property type="evidence" value="ECO:0007669"/>
    <property type="project" value="TreeGrafter"/>
</dbReference>
<dbReference type="PANTHER" id="PTHR11669">
    <property type="entry name" value="REPLICATION FACTOR C / DNA POLYMERASE III GAMMA-TAU SUBUNIT"/>
    <property type="match status" value="1"/>
</dbReference>
<dbReference type="VEuPathDB" id="FungiDB:ATCC64974_53170"/>
<feature type="compositionally biased region" description="Basic and acidic residues" evidence="12">
    <location>
        <begin position="23"/>
        <end position="32"/>
    </location>
</feature>
<dbReference type="InterPro" id="IPR006357">
    <property type="entry name" value="HAD-SF_hydro_IIA"/>
</dbReference>
<dbReference type="Gene3D" id="3.40.50.1000">
    <property type="entry name" value="HAD superfamily/HAD-like"/>
    <property type="match status" value="2"/>
</dbReference>
<dbReference type="EC" id="3.1.3.41" evidence="10"/>
<dbReference type="VEuPathDB" id="FungiDB:An02g11980"/>
<dbReference type="SUPFAM" id="SSF48019">
    <property type="entry name" value="post-AAA+ oligomerization domain-like"/>
    <property type="match status" value="1"/>
</dbReference>
<comment type="catalytic activity">
    <reaction evidence="9">
        <text>4-nitrophenyl phosphate + H2O = 4-nitrophenol + phosphate + H(+)</text>
        <dbReference type="Rhea" id="RHEA:21664"/>
        <dbReference type="ChEBI" id="CHEBI:15377"/>
        <dbReference type="ChEBI" id="CHEBI:15378"/>
        <dbReference type="ChEBI" id="CHEBI:43474"/>
        <dbReference type="ChEBI" id="CHEBI:57917"/>
        <dbReference type="ChEBI" id="CHEBI:61146"/>
        <dbReference type="EC" id="3.1.3.41"/>
    </reaction>
</comment>
<comment type="caution">
    <text evidence="14">The sequence shown here is derived from an EMBL/GenBank/DDBJ whole genome shotgun (WGS) entry which is preliminary data.</text>
</comment>
<proteinExistence type="inferred from homology"/>
<dbReference type="AlphaFoldDB" id="A0A100IU81"/>
<dbReference type="Pfam" id="PF08542">
    <property type="entry name" value="Rep_fac_C"/>
    <property type="match status" value="1"/>
</dbReference>
<comment type="subcellular location">
    <subcellularLocation>
        <location evidence="1">Nucleus</location>
    </subcellularLocation>
</comment>
<dbReference type="InterPro" id="IPR003593">
    <property type="entry name" value="AAA+_ATPase"/>
</dbReference>
<evidence type="ECO:0000256" key="1">
    <source>
        <dbReference type="ARBA" id="ARBA00004123"/>
    </source>
</evidence>
<dbReference type="NCBIfam" id="TIGR01452">
    <property type="entry name" value="PGP_euk"/>
    <property type="match status" value="1"/>
</dbReference>
<dbReference type="VEuPathDB" id="FungiDB:M747DRAFT_255282"/>
<dbReference type="GO" id="GO:0031391">
    <property type="term" value="C:Elg1 RFC-like complex"/>
    <property type="evidence" value="ECO:0007669"/>
    <property type="project" value="UniProtKB-ARBA"/>
</dbReference>
<dbReference type="GO" id="GO:0006271">
    <property type="term" value="P:DNA strand elongation involved in DNA replication"/>
    <property type="evidence" value="ECO:0007669"/>
    <property type="project" value="UniProtKB-ARBA"/>
</dbReference>
<dbReference type="VEuPathDB" id="FungiDB:An02g11970"/>
<dbReference type="VEuPathDB" id="FungiDB:M747DRAFT_275604"/>
<dbReference type="GO" id="GO:0003689">
    <property type="term" value="F:DNA clamp loader activity"/>
    <property type="evidence" value="ECO:0007669"/>
    <property type="project" value="TreeGrafter"/>
</dbReference>
<evidence type="ECO:0000256" key="7">
    <source>
        <dbReference type="ARBA" id="ARBA00023242"/>
    </source>
</evidence>
<dbReference type="FunFam" id="3.40.50.1000:FF:000039">
    <property type="entry name" value="Phosphoglycolate phosphatase"/>
    <property type="match status" value="1"/>
</dbReference>
<keyword evidence="5" id="KW-0378">Hydrolase</keyword>
<dbReference type="InterPro" id="IPR003959">
    <property type="entry name" value="ATPase_AAA_core"/>
</dbReference>
<dbReference type="FunFam" id="1.20.272.10:FF:000011">
    <property type="entry name" value="Replication factor C subunit 2"/>
    <property type="match status" value="1"/>
</dbReference>
<dbReference type="InterPro" id="IPR006349">
    <property type="entry name" value="PGP_euk"/>
</dbReference>
<dbReference type="GO" id="GO:0005634">
    <property type="term" value="C:nucleus"/>
    <property type="evidence" value="ECO:0007669"/>
    <property type="project" value="UniProtKB-SubCell"/>
</dbReference>
<evidence type="ECO:0000256" key="12">
    <source>
        <dbReference type="SAM" id="MobiDB-lite"/>
    </source>
</evidence>
<evidence type="ECO:0000256" key="11">
    <source>
        <dbReference type="ARBA" id="ARBA00069197"/>
    </source>
</evidence>
<accession>A0A100IU81</accession>
<dbReference type="GO" id="GO:0005524">
    <property type="term" value="F:ATP binding"/>
    <property type="evidence" value="ECO:0007669"/>
    <property type="project" value="UniProtKB-KW"/>
</dbReference>
<dbReference type="FunFam" id="3.40.50.300:FF:000237">
    <property type="entry name" value="replication factor C subunit 4"/>
    <property type="match status" value="1"/>
</dbReference>
<sequence length="787" mass="87118">MAANFFNNKARAAAAAANPSKPKPTDSKEEQAKQQPWVEKYRPKTLDDVAAQDHTTKVLQRTLQASNLPHMLFYGPPGTGKTSTILALAKSLFGPSLYRSRILELNASDERGIGIVRDKIKNFARAQLTHSTGLGEEYLAQYPCPPFKIIILDEADSMTQDAQSALRRTMEQYSRITRFCLVCNYVTRIIEPLASRCSKFRFKALDNSAAGERLEHIAKVENLRLEDGVVDKLIACSEGDMRRAITYMQSAAKLVGAGRAGKKDEDEDEEMTDQESEVITIRTIEEIAGVVPEGVLDALVQAMQPKKIGSSYEAVAKVVTDIIADGWSATQLLLQLYRRVVFNDAIPDIQKNKIVMAFSDMDRRLVDGLFRRDSSNTMWKSWRPAIQPDDIRRYKAARICDVVHICSELNYSCGRYQSAGYSRRAAPFDVFLVGVELEITTGWDIRPRPLTCGPLAVLTETRIATANMATSALSSEYPASTHTPRYLTGDAAGIQEFLDKFDVFLFDCDGVLWSGDHLFPGTNETLEMLRRKGKQVVFVTNNSTKSRADYNKKLTALGIPSNTEEIFSSSYSASIYISRILSLPPNKRKVFVIGETGIEQELASENVPFIGGTDPAYRREITPQDYKDIASGDASTLLDPEVGVVLVGLDFHINYFKLALAYHYVRRGAVFLATNIDSTLPNSGTLFPGAGSMSAPLIMMLGKEPTSLGKPNQAMMDAIEGKFRFDRSRACMVGDRANTDIRFGIEGRLGGTLGVLTGVSSKEEFVEGDVRPKVYLDRLADLLVVDQ</sequence>
<dbReference type="InterPro" id="IPR027417">
    <property type="entry name" value="P-loop_NTPase"/>
</dbReference>
<organism evidence="14 15">
    <name type="scientific">Aspergillus niger</name>
    <dbReference type="NCBI Taxonomy" id="5061"/>
    <lineage>
        <taxon>Eukaryota</taxon>
        <taxon>Fungi</taxon>
        <taxon>Dikarya</taxon>
        <taxon>Ascomycota</taxon>
        <taxon>Pezizomycotina</taxon>
        <taxon>Eurotiomycetes</taxon>
        <taxon>Eurotiomycetidae</taxon>
        <taxon>Eurotiales</taxon>
        <taxon>Aspergillaceae</taxon>
        <taxon>Aspergillus</taxon>
        <taxon>Aspergillus subgen. Circumdati</taxon>
    </lineage>
</organism>